<dbReference type="PANTHER" id="PTHR46112">
    <property type="entry name" value="AMINOPEPTIDASE"/>
    <property type="match status" value="1"/>
</dbReference>
<accession>A0A1I6GMH9</accession>
<dbReference type="InterPro" id="IPR050659">
    <property type="entry name" value="Peptidase_M24B"/>
</dbReference>
<dbReference type="EMBL" id="FOYV01000001">
    <property type="protein sequence ID" value="SFR43394.1"/>
    <property type="molecule type" value="Genomic_DNA"/>
</dbReference>
<evidence type="ECO:0000313" key="4">
    <source>
        <dbReference type="Proteomes" id="UP000199290"/>
    </source>
</evidence>
<keyword evidence="3" id="KW-0031">Aminopeptidase</keyword>
<evidence type="ECO:0000259" key="1">
    <source>
        <dbReference type="Pfam" id="PF00557"/>
    </source>
</evidence>
<organism evidence="3 4">
    <name type="scientific">Marinobacter gudaonensis</name>
    <dbReference type="NCBI Taxonomy" id="375760"/>
    <lineage>
        <taxon>Bacteria</taxon>
        <taxon>Pseudomonadati</taxon>
        <taxon>Pseudomonadota</taxon>
        <taxon>Gammaproteobacteria</taxon>
        <taxon>Pseudomonadales</taxon>
        <taxon>Marinobacteraceae</taxon>
        <taxon>Marinobacter</taxon>
    </lineage>
</organism>
<dbReference type="GO" id="GO:0004177">
    <property type="term" value="F:aminopeptidase activity"/>
    <property type="evidence" value="ECO:0007669"/>
    <property type="project" value="UniProtKB-KW"/>
</dbReference>
<keyword evidence="4" id="KW-1185">Reference proteome</keyword>
<dbReference type="AlphaFoldDB" id="A0A1I6GMH9"/>
<feature type="domain" description="Creatinase N-terminal" evidence="2">
    <location>
        <begin position="29"/>
        <end position="163"/>
    </location>
</feature>
<dbReference type="Gene3D" id="3.40.350.10">
    <property type="entry name" value="Creatinase/prolidase N-terminal domain"/>
    <property type="match status" value="1"/>
</dbReference>
<dbReference type="InterPro" id="IPR000587">
    <property type="entry name" value="Creatinase_N"/>
</dbReference>
<dbReference type="PANTHER" id="PTHR46112:SF2">
    <property type="entry name" value="XAA-PRO AMINOPEPTIDASE P-RELATED"/>
    <property type="match status" value="1"/>
</dbReference>
<reference evidence="4" key="1">
    <citation type="submission" date="2016-10" db="EMBL/GenBank/DDBJ databases">
        <authorList>
            <person name="Varghese N."/>
            <person name="Submissions S."/>
        </authorList>
    </citation>
    <scope>NUCLEOTIDE SEQUENCE [LARGE SCALE GENOMIC DNA]</scope>
    <source>
        <strain evidence="4">CGMCC 1.6294</strain>
    </source>
</reference>
<evidence type="ECO:0000313" key="3">
    <source>
        <dbReference type="EMBL" id="SFR43394.1"/>
    </source>
</evidence>
<protein>
    <submittedName>
        <fullName evidence="3">Xaa-Pro aminopeptidase</fullName>
    </submittedName>
</protein>
<dbReference type="InterPro" id="IPR036005">
    <property type="entry name" value="Creatinase/aminopeptidase-like"/>
</dbReference>
<dbReference type="InterPro" id="IPR000994">
    <property type="entry name" value="Pept_M24"/>
</dbReference>
<dbReference type="Proteomes" id="UP000199290">
    <property type="component" value="Unassembled WGS sequence"/>
</dbReference>
<keyword evidence="3" id="KW-0378">Hydrolase</keyword>
<dbReference type="OrthoDB" id="9806388at2"/>
<proteinExistence type="predicted"/>
<evidence type="ECO:0000259" key="2">
    <source>
        <dbReference type="Pfam" id="PF01321"/>
    </source>
</evidence>
<dbReference type="Pfam" id="PF01321">
    <property type="entry name" value="Creatinase_N"/>
    <property type="match status" value="1"/>
</dbReference>
<dbReference type="RefSeq" id="WP_091987068.1">
    <property type="nucleotide sequence ID" value="NZ_FOYV01000001.1"/>
</dbReference>
<dbReference type="CDD" id="cd01066">
    <property type="entry name" value="APP_MetAP"/>
    <property type="match status" value="1"/>
</dbReference>
<sequence length="397" mass="43206">MDFNAYQNALSSQLRGYECPFPEQEFANRLARVRDRMAREDFGALLLTDPSDIFYLTGYSTFEVSVHVALVVTHEELLLQVPSIEMGPAMVTTRVARVVGYRWEGIGEVLEPLVQALNNGIETVGIDAWHGSLRQGVLEGLRAKMPSTRFQNNGGLLKKVRMVKSEAELGFLRESARITAEGLAAAVAAVCPGMTDNAIAAVGTTALLEAGSEFMSMQPIVTTGRRSSVIHCNHRRTVIQEGDPVFLEFGAAWHRYTAPMMQTVVAGGRPSAEMQRVHDGCRRIVDRLLATVRPGVSFDHAAQEAERALAPLADSVFFSGVFGYTVGAQFPPSWVEGSGFIARGGNVEFRPGMVFHLPICLRIPGQWGIGCSETLVVTDQGAETITENPWQLGQAPG</sequence>
<dbReference type="SUPFAM" id="SSF55920">
    <property type="entry name" value="Creatinase/aminopeptidase"/>
    <property type="match status" value="1"/>
</dbReference>
<dbReference type="SUPFAM" id="SSF53092">
    <property type="entry name" value="Creatinase/prolidase N-terminal domain"/>
    <property type="match status" value="1"/>
</dbReference>
<dbReference type="Pfam" id="PF00557">
    <property type="entry name" value="Peptidase_M24"/>
    <property type="match status" value="1"/>
</dbReference>
<dbReference type="InterPro" id="IPR029149">
    <property type="entry name" value="Creatin/AminoP/Spt16_N"/>
</dbReference>
<gene>
    <name evidence="3" type="ORF">SAMN04488073_1155</name>
</gene>
<dbReference type="Gene3D" id="3.90.230.10">
    <property type="entry name" value="Creatinase/methionine aminopeptidase superfamily"/>
    <property type="match status" value="1"/>
</dbReference>
<feature type="domain" description="Peptidase M24" evidence="1">
    <location>
        <begin position="172"/>
        <end position="379"/>
    </location>
</feature>
<keyword evidence="3" id="KW-0645">Protease</keyword>
<dbReference type="STRING" id="375760.SAMN04488073_1155"/>
<name>A0A1I6GMH9_9GAMM</name>